<name>A0A8C4WVD8_EPTBU</name>
<dbReference type="GeneTree" id="ENSGT00390000005003"/>
<feature type="compositionally biased region" description="Basic and acidic residues" evidence="2">
    <location>
        <begin position="48"/>
        <end position="62"/>
    </location>
</feature>
<dbReference type="InterPro" id="IPR009548">
    <property type="entry name" value="Prkrip1"/>
</dbReference>
<proteinExistence type="inferred from homology"/>
<dbReference type="Pfam" id="PF06658">
    <property type="entry name" value="DUF1168"/>
    <property type="match status" value="1"/>
</dbReference>
<keyword evidence="4" id="KW-1185">Reference proteome</keyword>
<dbReference type="PANTHER" id="PTHR13507:SF0">
    <property type="entry name" value="PRKR-INTERACTING PROTEIN 1"/>
    <property type="match status" value="1"/>
</dbReference>
<accession>A0A8C4WVD8</accession>
<dbReference type="GO" id="GO:0005730">
    <property type="term" value="C:nucleolus"/>
    <property type="evidence" value="ECO:0007669"/>
    <property type="project" value="TreeGrafter"/>
</dbReference>
<evidence type="ECO:0000256" key="2">
    <source>
        <dbReference type="SAM" id="MobiDB-lite"/>
    </source>
</evidence>
<organism evidence="3 4">
    <name type="scientific">Eptatretus burgeri</name>
    <name type="common">Inshore hagfish</name>
    <dbReference type="NCBI Taxonomy" id="7764"/>
    <lineage>
        <taxon>Eukaryota</taxon>
        <taxon>Metazoa</taxon>
        <taxon>Chordata</taxon>
        <taxon>Craniata</taxon>
        <taxon>Vertebrata</taxon>
        <taxon>Cyclostomata</taxon>
        <taxon>Myxini</taxon>
        <taxon>Myxiniformes</taxon>
        <taxon>Myxinidae</taxon>
        <taxon>Eptatretinae</taxon>
        <taxon>Eptatretus</taxon>
    </lineage>
</organism>
<feature type="region of interest" description="Disordered" evidence="2">
    <location>
        <begin position="48"/>
        <end position="130"/>
    </location>
</feature>
<dbReference type="PANTHER" id="PTHR13507">
    <property type="entry name" value="PRKR-INTERACTING PROTEIN 1"/>
    <property type="match status" value="1"/>
</dbReference>
<dbReference type="OMA" id="MRINKLM"/>
<comment type="similarity">
    <text evidence="1">Belongs to the PRKRIP1 family.</text>
</comment>
<feature type="compositionally biased region" description="Basic residues" evidence="2">
    <location>
        <begin position="65"/>
        <end position="78"/>
    </location>
</feature>
<sequence>MIFSLKPFVGSSAGAGSGEFHVYRHIRRREYVRQDYLDRQAEKEIKDQEFQESLAKNRERGLQRTARKRAKRAKLKAKKAADRLAKKSKKAGEQCEEKVGEELGESDEEEETVADDAEEAEEVSFVMGGR</sequence>
<dbReference type="Ensembl" id="ENSEBUT00000014069.1">
    <property type="protein sequence ID" value="ENSEBUP00000013493.1"/>
    <property type="gene ID" value="ENSEBUG00000008515.1"/>
</dbReference>
<dbReference type="GO" id="GO:0003725">
    <property type="term" value="F:double-stranded RNA binding"/>
    <property type="evidence" value="ECO:0007669"/>
    <property type="project" value="InterPro"/>
</dbReference>
<feature type="compositionally biased region" description="Basic and acidic residues" evidence="2">
    <location>
        <begin position="79"/>
        <end position="101"/>
    </location>
</feature>
<evidence type="ECO:0000256" key="1">
    <source>
        <dbReference type="ARBA" id="ARBA00010717"/>
    </source>
</evidence>
<evidence type="ECO:0000313" key="3">
    <source>
        <dbReference type="Ensembl" id="ENSEBUP00000013493.1"/>
    </source>
</evidence>
<feature type="compositionally biased region" description="Acidic residues" evidence="2">
    <location>
        <begin position="102"/>
        <end position="122"/>
    </location>
</feature>
<reference evidence="3" key="1">
    <citation type="submission" date="2025-08" db="UniProtKB">
        <authorList>
            <consortium name="Ensembl"/>
        </authorList>
    </citation>
    <scope>IDENTIFICATION</scope>
</reference>
<dbReference type="GO" id="GO:0019901">
    <property type="term" value="F:protein kinase binding"/>
    <property type="evidence" value="ECO:0007669"/>
    <property type="project" value="TreeGrafter"/>
</dbReference>
<reference evidence="3" key="2">
    <citation type="submission" date="2025-09" db="UniProtKB">
        <authorList>
            <consortium name="Ensembl"/>
        </authorList>
    </citation>
    <scope>IDENTIFICATION</scope>
</reference>
<dbReference type="AlphaFoldDB" id="A0A8C4WVD8"/>
<protein>
    <submittedName>
        <fullName evidence="3">PRKR interacting protein 1</fullName>
    </submittedName>
</protein>
<dbReference type="GO" id="GO:0004860">
    <property type="term" value="F:protein kinase inhibitor activity"/>
    <property type="evidence" value="ECO:0007669"/>
    <property type="project" value="TreeGrafter"/>
</dbReference>
<evidence type="ECO:0000313" key="4">
    <source>
        <dbReference type="Proteomes" id="UP000694388"/>
    </source>
</evidence>
<dbReference type="Proteomes" id="UP000694388">
    <property type="component" value="Unplaced"/>
</dbReference>